<reference evidence="8" key="1">
    <citation type="submission" date="2021-02" db="EMBL/GenBank/DDBJ databases">
        <title>Skermanella TT6 skin isolate.</title>
        <authorList>
            <person name="Lee K."/>
            <person name="Ganzorig M."/>
        </authorList>
    </citation>
    <scope>NUCLEOTIDE SEQUENCE</scope>
    <source>
        <strain evidence="8">TT6</strain>
    </source>
</reference>
<keyword evidence="8" id="KW-0614">Plasmid</keyword>
<feature type="domain" description="Type II secretion system protein GspF" evidence="7">
    <location>
        <begin position="162"/>
        <end position="279"/>
    </location>
</feature>
<evidence type="ECO:0000313" key="9">
    <source>
        <dbReference type="Proteomes" id="UP000595197"/>
    </source>
</evidence>
<evidence type="ECO:0000256" key="4">
    <source>
        <dbReference type="ARBA" id="ARBA00022989"/>
    </source>
</evidence>
<dbReference type="InterPro" id="IPR042094">
    <property type="entry name" value="T2SS_GspF_sf"/>
</dbReference>
<sequence length="328" mass="34779">MGNLELLDYLLLGTVAALLATVPLLAAAQTRRRRLNRRIADLHDAGSRGLPARSAAGQPVRITLGQQDGRLPQVRQALFRTFGYDPRMPGARGPLLARAAATGIAAAAFGAWAAGPFGGLPSAAMLGVAAAGAVAGARLVFTRARRAVNDRLLDQFPDAIGLIVRAVRAGVPVTEGIRIVSAELPAPVGPEFRRVVDELAVGVDLETALWALAARTGLPEYRFFVVTVVLQRETGGNLTETLDNLADVIRKRRAVRQRAHALSAEARTSTYVLAALPFVSGAGLYVINPDYLTRLFTDPQGKLLLAAAATSLTLGLVTMKMLIRRALS</sequence>
<feature type="transmembrane region" description="Helical" evidence="6">
    <location>
        <begin position="95"/>
        <end position="114"/>
    </location>
</feature>
<keyword evidence="4 6" id="KW-1133">Transmembrane helix</keyword>
<keyword evidence="2" id="KW-1003">Cell membrane</keyword>
<feature type="transmembrane region" description="Helical" evidence="6">
    <location>
        <begin position="268"/>
        <end position="287"/>
    </location>
</feature>
<evidence type="ECO:0000256" key="5">
    <source>
        <dbReference type="ARBA" id="ARBA00023136"/>
    </source>
</evidence>
<dbReference type="Pfam" id="PF00482">
    <property type="entry name" value="T2SSF"/>
    <property type="match status" value="1"/>
</dbReference>
<gene>
    <name evidence="8" type="ORF">IGS68_32980</name>
</gene>
<dbReference type="PANTHER" id="PTHR35007:SF1">
    <property type="entry name" value="PILUS ASSEMBLY PROTEIN"/>
    <property type="match status" value="1"/>
</dbReference>
<evidence type="ECO:0000256" key="2">
    <source>
        <dbReference type="ARBA" id="ARBA00022475"/>
    </source>
</evidence>
<accession>A0ABX7BJL1</accession>
<keyword evidence="9" id="KW-1185">Reference proteome</keyword>
<evidence type="ECO:0000259" key="7">
    <source>
        <dbReference type="Pfam" id="PF00482"/>
    </source>
</evidence>
<feature type="transmembrane region" description="Helical" evidence="6">
    <location>
        <begin position="303"/>
        <end position="323"/>
    </location>
</feature>
<keyword evidence="3 6" id="KW-0812">Transmembrane</keyword>
<feature type="transmembrane region" description="Helical" evidence="6">
    <location>
        <begin position="120"/>
        <end position="141"/>
    </location>
</feature>
<protein>
    <submittedName>
        <fullName evidence="8">Type II secretion system F family protein</fullName>
    </submittedName>
</protein>
<organism evidence="8 9">
    <name type="scientific">Skermanella cutis</name>
    <dbReference type="NCBI Taxonomy" id="2775420"/>
    <lineage>
        <taxon>Bacteria</taxon>
        <taxon>Pseudomonadati</taxon>
        <taxon>Pseudomonadota</taxon>
        <taxon>Alphaproteobacteria</taxon>
        <taxon>Rhodospirillales</taxon>
        <taxon>Azospirillaceae</taxon>
        <taxon>Skermanella</taxon>
    </lineage>
</organism>
<dbReference type="RefSeq" id="WP_201083017.1">
    <property type="nucleotide sequence ID" value="NZ_CP067422.1"/>
</dbReference>
<dbReference type="PANTHER" id="PTHR35007">
    <property type="entry name" value="INTEGRAL MEMBRANE PROTEIN-RELATED"/>
    <property type="match status" value="1"/>
</dbReference>
<dbReference type="Proteomes" id="UP000595197">
    <property type="component" value="Plasmid pTT6-2"/>
</dbReference>
<evidence type="ECO:0000256" key="6">
    <source>
        <dbReference type="SAM" id="Phobius"/>
    </source>
</evidence>
<keyword evidence="5 6" id="KW-0472">Membrane</keyword>
<dbReference type="EMBL" id="CP067422">
    <property type="protein sequence ID" value="QQP93439.1"/>
    <property type="molecule type" value="Genomic_DNA"/>
</dbReference>
<dbReference type="Gene3D" id="1.20.81.30">
    <property type="entry name" value="Type II secretion system (T2SS), domain F"/>
    <property type="match status" value="1"/>
</dbReference>
<evidence type="ECO:0000256" key="3">
    <source>
        <dbReference type="ARBA" id="ARBA00022692"/>
    </source>
</evidence>
<evidence type="ECO:0000256" key="1">
    <source>
        <dbReference type="ARBA" id="ARBA00004651"/>
    </source>
</evidence>
<proteinExistence type="predicted"/>
<geneLocation type="plasmid" evidence="8 9">
    <name>pTT6-2</name>
</geneLocation>
<comment type="subcellular location">
    <subcellularLocation>
        <location evidence="1">Cell membrane</location>
        <topology evidence="1">Multi-pass membrane protein</topology>
    </subcellularLocation>
</comment>
<name>A0ABX7BJL1_9PROT</name>
<dbReference type="InterPro" id="IPR018076">
    <property type="entry name" value="T2SS_GspF_dom"/>
</dbReference>
<feature type="transmembrane region" description="Helical" evidence="6">
    <location>
        <begin position="6"/>
        <end position="28"/>
    </location>
</feature>
<evidence type="ECO:0000313" key="8">
    <source>
        <dbReference type="EMBL" id="QQP93439.1"/>
    </source>
</evidence>